<evidence type="ECO:0000256" key="8">
    <source>
        <dbReference type="ARBA" id="ARBA00023163"/>
    </source>
</evidence>
<dbReference type="SMART" id="SM00355">
    <property type="entry name" value="ZnF_C2H2"/>
    <property type="match status" value="15"/>
</dbReference>
<evidence type="ECO:0000259" key="13">
    <source>
        <dbReference type="PROSITE" id="PS50157"/>
    </source>
</evidence>
<reference evidence="14 15" key="1">
    <citation type="submission" date="2022-12" db="EMBL/GenBank/DDBJ databases">
        <title>Chromosome-level genome assembly of true bugs.</title>
        <authorList>
            <person name="Ma L."/>
            <person name="Li H."/>
        </authorList>
    </citation>
    <scope>NUCLEOTIDE SEQUENCE [LARGE SCALE GENOMIC DNA]</scope>
    <source>
        <strain evidence="14">Lab_2022b</strain>
    </source>
</reference>
<dbReference type="SUPFAM" id="SSF57667">
    <property type="entry name" value="beta-beta-alpha zinc fingers"/>
    <property type="match status" value="6"/>
</dbReference>
<feature type="domain" description="C2H2-type" evidence="13">
    <location>
        <begin position="644"/>
        <end position="671"/>
    </location>
</feature>
<feature type="compositionally biased region" description="Basic residues" evidence="12">
    <location>
        <begin position="714"/>
        <end position="723"/>
    </location>
</feature>
<evidence type="ECO:0000256" key="6">
    <source>
        <dbReference type="ARBA" id="ARBA00023015"/>
    </source>
</evidence>
<dbReference type="PROSITE" id="PS00028">
    <property type="entry name" value="ZINC_FINGER_C2H2_1"/>
    <property type="match status" value="10"/>
</dbReference>
<dbReference type="Pfam" id="PF13912">
    <property type="entry name" value="zf-C2H2_6"/>
    <property type="match status" value="1"/>
</dbReference>
<dbReference type="InterPro" id="IPR036236">
    <property type="entry name" value="Znf_C2H2_sf"/>
</dbReference>
<feature type="domain" description="C2H2-type" evidence="13">
    <location>
        <begin position="700"/>
        <end position="727"/>
    </location>
</feature>
<keyword evidence="7" id="KW-0238">DNA-binding</keyword>
<dbReference type="FunFam" id="3.30.160.60:FF:000646">
    <property type="entry name" value="Myeloid zinc finger 1"/>
    <property type="match status" value="1"/>
</dbReference>
<keyword evidence="5" id="KW-0862">Zinc</keyword>
<evidence type="ECO:0000256" key="1">
    <source>
        <dbReference type="ARBA" id="ARBA00004123"/>
    </source>
</evidence>
<comment type="caution">
    <text evidence="14">The sequence shown here is derived from an EMBL/GenBank/DDBJ whole genome shotgun (WGS) entry which is preliminary data.</text>
</comment>
<dbReference type="GO" id="GO:0008270">
    <property type="term" value="F:zinc ion binding"/>
    <property type="evidence" value="ECO:0007669"/>
    <property type="project" value="UniProtKB-KW"/>
</dbReference>
<keyword evidence="15" id="KW-1185">Reference proteome</keyword>
<evidence type="ECO:0000256" key="4">
    <source>
        <dbReference type="ARBA" id="ARBA00022771"/>
    </source>
</evidence>
<feature type="domain" description="C2H2-type" evidence="13">
    <location>
        <begin position="457"/>
        <end position="485"/>
    </location>
</feature>
<keyword evidence="9" id="KW-0539">Nucleus</keyword>
<feature type="domain" description="C2H2-type" evidence="13">
    <location>
        <begin position="672"/>
        <end position="699"/>
    </location>
</feature>
<name>A0AAW1DA55_9HEMI</name>
<dbReference type="PROSITE" id="PS50157">
    <property type="entry name" value="ZINC_FINGER_C2H2_2"/>
    <property type="match status" value="10"/>
</dbReference>
<evidence type="ECO:0000256" key="3">
    <source>
        <dbReference type="ARBA" id="ARBA00022737"/>
    </source>
</evidence>
<dbReference type="PANTHER" id="PTHR24388">
    <property type="entry name" value="ZINC FINGER PROTEIN"/>
    <property type="match status" value="1"/>
</dbReference>
<dbReference type="Gene3D" id="3.30.160.60">
    <property type="entry name" value="Classic Zinc Finger"/>
    <property type="match status" value="10"/>
</dbReference>
<feature type="domain" description="C2H2-type" evidence="13">
    <location>
        <begin position="314"/>
        <end position="342"/>
    </location>
</feature>
<evidence type="ECO:0000256" key="12">
    <source>
        <dbReference type="SAM" id="MobiDB-lite"/>
    </source>
</evidence>
<comment type="similarity">
    <text evidence="10">Belongs to the snail C2H2-type zinc-finger protein family.</text>
</comment>
<dbReference type="GO" id="GO:0000978">
    <property type="term" value="F:RNA polymerase II cis-regulatory region sequence-specific DNA binding"/>
    <property type="evidence" value="ECO:0007669"/>
    <property type="project" value="TreeGrafter"/>
</dbReference>
<feature type="region of interest" description="Disordered" evidence="12">
    <location>
        <begin position="285"/>
        <end position="306"/>
    </location>
</feature>
<evidence type="ECO:0000256" key="5">
    <source>
        <dbReference type="ARBA" id="ARBA00022833"/>
    </source>
</evidence>
<organism evidence="14 15">
    <name type="scientific">Rhynocoris fuscipes</name>
    <dbReference type="NCBI Taxonomy" id="488301"/>
    <lineage>
        <taxon>Eukaryota</taxon>
        <taxon>Metazoa</taxon>
        <taxon>Ecdysozoa</taxon>
        <taxon>Arthropoda</taxon>
        <taxon>Hexapoda</taxon>
        <taxon>Insecta</taxon>
        <taxon>Pterygota</taxon>
        <taxon>Neoptera</taxon>
        <taxon>Paraneoptera</taxon>
        <taxon>Hemiptera</taxon>
        <taxon>Heteroptera</taxon>
        <taxon>Panheteroptera</taxon>
        <taxon>Cimicomorpha</taxon>
        <taxon>Reduviidae</taxon>
        <taxon>Harpactorinae</taxon>
        <taxon>Harpactorini</taxon>
        <taxon>Rhynocoris</taxon>
    </lineage>
</organism>
<dbReference type="InterPro" id="IPR013087">
    <property type="entry name" value="Znf_C2H2_type"/>
</dbReference>
<dbReference type="GO" id="GO:0005634">
    <property type="term" value="C:nucleus"/>
    <property type="evidence" value="ECO:0007669"/>
    <property type="project" value="UniProtKB-SubCell"/>
</dbReference>
<dbReference type="InterPro" id="IPR050527">
    <property type="entry name" value="Snail/Krueppel_Znf"/>
</dbReference>
<evidence type="ECO:0000256" key="11">
    <source>
        <dbReference type="PROSITE-ProRule" id="PRU00042"/>
    </source>
</evidence>
<dbReference type="GO" id="GO:0000981">
    <property type="term" value="F:DNA-binding transcription factor activity, RNA polymerase II-specific"/>
    <property type="evidence" value="ECO:0007669"/>
    <property type="project" value="TreeGrafter"/>
</dbReference>
<dbReference type="Pfam" id="PF00096">
    <property type="entry name" value="zf-C2H2"/>
    <property type="match status" value="6"/>
</dbReference>
<dbReference type="Proteomes" id="UP001461498">
    <property type="component" value="Unassembled WGS sequence"/>
</dbReference>
<comment type="subcellular location">
    <subcellularLocation>
        <location evidence="1">Nucleus</location>
    </subcellularLocation>
</comment>
<feature type="domain" description="C2H2-type" evidence="13">
    <location>
        <begin position="516"/>
        <end position="544"/>
    </location>
</feature>
<sequence>MENHLIACPVCTLYLREGMSMQSHLNTHPKDQVIDALVRMCTTDRAASVQHESQSPAIFNPFHVVSEEHIILGRQQVTNIIHTPVLPYIYQQQPQPMVSDYMGQTSESARGSESLLSLGQNGSGNGSALLTTLVNVQDEGAVGITDMLSSKLNAMNNDNSKCYIEVQNAITSVTQRTEIQGKPEIAAQVRPAENADQYITSDCDYQDEDARHSEDLDDPGYGLDECNSKLTADERSCLSNLRSAGSSPHRIELSGNSSLHASNNSVWVRDNLVASPNEEDAFKQMESETPQPAVTGTWEPSLPSEKKPDIKKSYQCSQCSQIFSCPKERRVHMASLHCDDSKPKRREPLCTKCDLKFPTLKELKAHNRLLHNKSSRQCGVCLEEFISIQQYSEHISKVHPLECRICGKTFHTKAGLSSHSKIHMALKPHACSVCPKTFITVQKLREHMNGHTGIAPIQCTMCDRRFKRYSNLKQHKDIAHYSVKKKVKEFFCECGETFASKKKLEWHKETHADKPKQCMYCSERYIHNASLTRHIRRAHNNEYIPPSTDGQPNIKRKNVVCQICNLTFLDSSLRAHMKQHSNIKQFGCIVCGKKFHTKWNLSLHKWTHASRMSKPFKCTMCKGAFLRQSELQAHIRAHYGNKPYTCNHCGMQFNRKHNWLRHEKEHLMEKKYTCQECGKSFHRNYYLVDHARVHTGVKPYSCHICNKTSSTKSNHNKHVRTHHAREAVNTEA</sequence>
<feature type="domain" description="C2H2-type" evidence="13">
    <location>
        <begin position="586"/>
        <end position="613"/>
    </location>
</feature>
<keyword evidence="8" id="KW-0804">Transcription</keyword>
<protein>
    <recommendedName>
        <fullName evidence="13">C2H2-type domain-containing protein</fullName>
    </recommendedName>
</protein>
<feature type="domain" description="C2H2-type" evidence="13">
    <location>
        <begin position="429"/>
        <end position="456"/>
    </location>
</feature>
<keyword evidence="3" id="KW-0677">Repeat</keyword>
<gene>
    <name evidence="14" type="ORF">O3M35_009518</name>
</gene>
<evidence type="ECO:0000313" key="14">
    <source>
        <dbReference type="EMBL" id="KAK9505464.1"/>
    </source>
</evidence>
<keyword evidence="6" id="KW-0805">Transcription regulation</keyword>
<evidence type="ECO:0000256" key="2">
    <source>
        <dbReference type="ARBA" id="ARBA00022723"/>
    </source>
</evidence>
<feature type="domain" description="C2H2-type" evidence="13">
    <location>
        <begin position="401"/>
        <end position="428"/>
    </location>
</feature>
<keyword evidence="2" id="KW-0479">Metal-binding</keyword>
<feature type="domain" description="C2H2-type" evidence="13">
    <location>
        <begin position="616"/>
        <end position="643"/>
    </location>
</feature>
<keyword evidence="4 11" id="KW-0863">Zinc-finger</keyword>
<evidence type="ECO:0000256" key="7">
    <source>
        <dbReference type="ARBA" id="ARBA00023125"/>
    </source>
</evidence>
<accession>A0AAW1DA55</accession>
<dbReference type="EMBL" id="JAPXFL010000006">
    <property type="protein sequence ID" value="KAK9505464.1"/>
    <property type="molecule type" value="Genomic_DNA"/>
</dbReference>
<evidence type="ECO:0000256" key="9">
    <source>
        <dbReference type="ARBA" id="ARBA00023242"/>
    </source>
</evidence>
<feature type="region of interest" description="Disordered" evidence="12">
    <location>
        <begin position="711"/>
        <end position="732"/>
    </location>
</feature>
<evidence type="ECO:0000313" key="15">
    <source>
        <dbReference type="Proteomes" id="UP001461498"/>
    </source>
</evidence>
<evidence type="ECO:0000256" key="10">
    <source>
        <dbReference type="ARBA" id="ARBA00037948"/>
    </source>
</evidence>
<dbReference type="AlphaFoldDB" id="A0AAW1DA55"/>
<proteinExistence type="inferred from homology"/>
<dbReference type="PANTHER" id="PTHR24388:SF54">
    <property type="entry name" value="PROTEIN ESCARGOT"/>
    <property type="match status" value="1"/>
</dbReference>
<dbReference type="FunFam" id="3.30.160.60:FF:000446">
    <property type="entry name" value="Zinc finger protein"/>
    <property type="match status" value="1"/>
</dbReference>